<dbReference type="OrthoDB" id="5600418at2759"/>
<reference evidence="2" key="1">
    <citation type="journal article" date="2020" name="Stud. Mycol.">
        <title>101 Dothideomycetes genomes: a test case for predicting lifestyles and emergence of pathogens.</title>
        <authorList>
            <person name="Haridas S."/>
            <person name="Albert R."/>
            <person name="Binder M."/>
            <person name="Bloem J."/>
            <person name="Labutti K."/>
            <person name="Salamov A."/>
            <person name="Andreopoulos B."/>
            <person name="Baker S."/>
            <person name="Barry K."/>
            <person name="Bills G."/>
            <person name="Bluhm B."/>
            <person name="Cannon C."/>
            <person name="Castanera R."/>
            <person name="Culley D."/>
            <person name="Daum C."/>
            <person name="Ezra D."/>
            <person name="Gonzalez J."/>
            <person name="Henrissat B."/>
            <person name="Kuo A."/>
            <person name="Liang C."/>
            <person name="Lipzen A."/>
            <person name="Lutzoni F."/>
            <person name="Magnuson J."/>
            <person name="Mondo S."/>
            <person name="Nolan M."/>
            <person name="Ohm R."/>
            <person name="Pangilinan J."/>
            <person name="Park H.-J."/>
            <person name="Ramirez L."/>
            <person name="Alfaro M."/>
            <person name="Sun H."/>
            <person name="Tritt A."/>
            <person name="Yoshinaga Y."/>
            <person name="Zwiers L.-H."/>
            <person name="Turgeon B."/>
            <person name="Goodwin S."/>
            <person name="Spatafora J."/>
            <person name="Crous P."/>
            <person name="Grigoriev I."/>
        </authorList>
    </citation>
    <scope>NUCLEOTIDE SEQUENCE</scope>
    <source>
        <strain evidence="2">CBS 123094</strain>
    </source>
</reference>
<keyword evidence="3" id="KW-1185">Reference proteome</keyword>
<evidence type="ECO:0000256" key="1">
    <source>
        <dbReference type="SAM" id="MobiDB-lite"/>
    </source>
</evidence>
<accession>A0A6A5WRR2</accession>
<name>A0A6A5WRR2_9PLEO</name>
<evidence type="ECO:0000313" key="3">
    <source>
        <dbReference type="Proteomes" id="UP000799779"/>
    </source>
</evidence>
<dbReference type="Proteomes" id="UP000799779">
    <property type="component" value="Unassembled WGS sequence"/>
</dbReference>
<dbReference type="Gene3D" id="3.30.40.10">
    <property type="entry name" value="Zinc/RING finger domain, C3HC4 (zinc finger)"/>
    <property type="match status" value="1"/>
</dbReference>
<dbReference type="InterPro" id="IPR013083">
    <property type="entry name" value="Znf_RING/FYVE/PHD"/>
</dbReference>
<feature type="region of interest" description="Disordered" evidence="1">
    <location>
        <begin position="567"/>
        <end position="590"/>
    </location>
</feature>
<evidence type="ECO:0000313" key="2">
    <source>
        <dbReference type="EMBL" id="KAF2003758.1"/>
    </source>
</evidence>
<dbReference type="SUPFAM" id="SSF57850">
    <property type="entry name" value="RING/U-box"/>
    <property type="match status" value="1"/>
</dbReference>
<dbReference type="EMBL" id="ML977571">
    <property type="protein sequence ID" value="KAF2003758.1"/>
    <property type="molecule type" value="Genomic_DNA"/>
</dbReference>
<sequence length="639" mass="72897">MDHHAPTLHFVGEIQLGQQRITVSCPNLRAHHCCHCSTAEATPSLDPLTKFREEALQSIRKLQYLEAASLLHWRLSYTTHCPTFHPNFPPQTLKPLNRLLLSFLLDIQGLDDAKVRAQMQVHREVTESWIQTAPHDEVYWRWLERIPQDAAGQFFPLPKNAAAWKRRAKSIRRAKKHTRAVQPDYLPPDARRCLYLRRLQDILANPAISVQQALKDAWILKLDKSDYCLSWSEQARVTGAWWKLYPCSQTMWMGHFLGIEEPAMQEWKWQNSSSAVKNEFLDRYDVHLGTIHTLEMQAALQSDLAAGKPSIDDLSEPVSEGTLLDDCPICYDGLRREDVGNLAELHRPVQTRCHPVPHVFGKSCLDRALKQYGRCAVCNVGEGIDKEEDDLSEELPQIKTVGRGSLRACLEMLDDYVLHVHTPHPFQPRETELEDFAGQVLRSAGDVFEQIVRGRLPVIRQQLSELRVLGTLVVHSRLEAFVSGHDPTYRRAVQKQAQIRARQGKLNFERRVIERLVDIEKELGIDTKSQARPVESVEAEVMEAGLVETEPMEPEPMEPEVVEIDSVEPEPVEPEPEPVHSSPTEHAERPGILRSRIQPIRQFCEKAFATVTSLVDPSSYLGRLLKRSMELINRSGDEL</sequence>
<protein>
    <submittedName>
        <fullName evidence="2">Uncharacterized protein</fullName>
    </submittedName>
</protein>
<gene>
    <name evidence="2" type="ORF">P154DRAFT_590190</name>
</gene>
<organism evidence="2 3">
    <name type="scientific">Amniculicola lignicola CBS 123094</name>
    <dbReference type="NCBI Taxonomy" id="1392246"/>
    <lineage>
        <taxon>Eukaryota</taxon>
        <taxon>Fungi</taxon>
        <taxon>Dikarya</taxon>
        <taxon>Ascomycota</taxon>
        <taxon>Pezizomycotina</taxon>
        <taxon>Dothideomycetes</taxon>
        <taxon>Pleosporomycetidae</taxon>
        <taxon>Pleosporales</taxon>
        <taxon>Amniculicolaceae</taxon>
        <taxon>Amniculicola</taxon>
    </lineage>
</organism>
<proteinExistence type="predicted"/>
<feature type="compositionally biased region" description="Acidic residues" evidence="1">
    <location>
        <begin position="567"/>
        <end position="576"/>
    </location>
</feature>
<dbReference type="AlphaFoldDB" id="A0A6A5WRR2"/>